<dbReference type="InterPro" id="IPR008969">
    <property type="entry name" value="CarboxyPept-like_regulatory"/>
</dbReference>
<keyword evidence="3 8" id="KW-0812">Transmembrane</keyword>
<accession>A0A9Q3VW11</accession>
<feature type="transmembrane region" description="Helical" evidence="8">
    <location>
        <begin position="292"/>
        <end position="310"/>
    </location>
</feature>
<evidence type="ECO:0000313" key="10">
    <source>
        <dbReference type="EMBL" id="MCD9878421.1"/>
    </source>
</evidence>
<evidence type="ECO:0000256" key="7">
    <source>
        <dbReference type="SAM" id="MobiDB-lite"/>
    </source>
</evidence>
<dbReference type="Gene3D" id="2.60.40.1120">
    <property type="entry name" value="Carboxypeptidase-like, regulatory domain"/>
    <property type="match status" value="1"/>
</dbReference>
<evidence type="ECO:0000256" key="5">
    <source>
        <dbReference type="ARBA" id="ARBA00023136"/>
    </source>
</evidence>
<feature type="domain" description="Major facilitator superfamily (MFS) profile" evidence="9">
    <location>
        <begin position="1"/>
        <end position="489"/>
    </location>
</feature>
<feature type="transmembrane region" description="Helical" evidence="8">
    <location>
        <begin position="186"/>
        <end position="204"/>
    </location>
</feature>
<feature type="region of interest" description="Disordered" evidence="7">
    <location>
        <begin position="490"/>
        <end position="531"/>
    </location>
</feature>
<evidence type="ECO:0000313" key="11">
    <source>
        <dbReference type="Proteomes" id="UP001108029"/>
    </source>
</evidence>
<dbReference type="PANTHER" id="PTHR42718">
    <property type="entry name" value="MAJOR FACILITATOR SUPERFAMILY MULTIDRUG TRANSPORTER MFSC"/>
    <property type="match status" value="1"/>
</dbReference>
<reference evidence="10" key="1">
    <citation type="submission" date="2021-12" db="EMBL/GenBank/DDBJ databases">
        <authorList>
            <person name="Lee J.-H."/>
            <person name="Kim S.-B."/>
        </authorList>
    </citation>
    <scope>NUCLEOTIDE SEQUENCE</scope>
    <source>
        <strain evidence="10">NR30</strain>
    </source>
</reference>
<dbReference type="GO" id="GO:0046677">
    <property type="term" value="P:response to antibiotic"/>
    <property type="evidence" value="ECO:0007669"/>
    <property type="project" value="UniProtKB-KW"/>
</dbReference>
<dbReference type="Pfam" id="PF07690">
    <property type="entry name" value="MFS_1"/>
    <property type="match status" value="1"/>
</dbReference>
<dbReference type="InterPro" id="IPR020846">
    <property type="entry name" value="MFS_dom"/>
</dbReference>
<dbReference type="PROSITE" id="PS50850">
    <property type="entry name" value="MFS"/>
    <property type="match status" value="1"/>
</dbReference>
<evidence type="ECO:0000256" key="3">
    <source>
        <dbReference type="ARBA" id="ARBA00022692"/>
    </source>
</evidence>
<dbReference type="InterPro" id="IPR011701">
    <property type="entry name" value="MFS"/>
</dbReference>
<dbReference type="InterPro" id="IPR036259">
    <property type="entry name" value="MFS_trans_sf"/>
</dbReference>
<feature type="transmembrane region" description="Helical" evidence="8">
    <location>
        <begin position="91"/>
        <end position="111"/>
    </location>
</feature>
<dbReference type="Gene3D" id="2.60.40.10">
    <property type="entry name" value="Immunoglobulins"/>
    <property type="match status" value="1"/>
</dbReference>
<feature type="transmembrane region" description="Helical" evidence="8">
    <location>
        <begin position="342"/>
        <end position="360"/>
    </location>
</feature>
<evidence type="ECO:0000256" key="4">
    <source>
        <dbReference type="ARBA" id="ARBA00022989"/>
    </source>
</evidence>
<keyword evidence="2" id="KW-0813">Transport</keyword>
<dbReference type="SUPFAM" id="SSF103473">
    <property type="entry name" value="MFS general substrate transporter"/>
    <property type="match status" value="1"/>
</dbReference>
<evidence type="ECO:0000256" key="6">
    <source>
        <dbReference type="ARBA" id="ARBA00023251"/>
    </source>
</evidence>
<dbReference type="RefSeq" id="WP_232652716.1">
    <property type="nucleotide sequence ID" value="NZ_JAJSBI010000021.1"/>
</dbReference>
<feature type="transmembrane region" description="Helical" evidence="8">
    <location>
        <begin position="246"/>
        <end position="272"/>
    </location>
</feature>
<dbReference type="Gene3D" id="1.20.1250.20">
    <property type="entry name" value="MFS general substrate transporter like domains"/>
    <property type="match status" value="1"/>
</dbReference>
<feature type="transmembrane region" description="Helical" evidence="8">
    <location>
        <begin position="41"/>
        <end position="60"/>
    </location>
</feature>
<comment type="caution">
    <text evidence="10">The sequence shown here is derived from an EMBL/GenBank/DDBJ whole genome shotgun (WGS) entry which is preliminary data.</text>
</comment>
<protein>
    <submittedName>
        <fullName evidence="10">MFS transporter</fullName>
    </submittedName>
</protein>
<dbReference type="EMBL" id="JAJSBI010000021">
    <property type="protein sequence ID" value="MCD9878421.1"/>
    <property type="molecule type" value="Genomic_DNA"/>
</dbReference>
<dbReference type="GO" id="GO:0022857">
    <property type="term" value="F:transmembrane transporter activity"/>
    <property type="evidence" value="ECO:0007669"/>
    <property type="project" value="InterPro"/>
</dbReference>
<feature type="transmembrane region" description="Helical" evidence="8">
    <location>
        <begin position="152"/>
        <end position="174"/>
    </location>
</feature>
<dbReference type="AlphaFoldDB" id="A0A9Q3VW11"/>
<feature type="transmembrane region" description="Helical" evidence="8">
    <location>
        <begin position="465"/>
        <end position="485"/>
    </location>
</feature>
<dbReference type="PANTHER" id="PTHR42718:SF9">
    <property type="entry name" value="MAJOR FACILITATOR SUPERFAMILY MULTIDRUG TRANSPORTER MFSC"/>
    <property type="match status" value="1"/>
</dbReference>
<dbReference type="GO" id="GO:0005975">
    <property type="term" value="P:carbohydrate metabolic process"/>
    <property type="evidence" value="ECO:0007669"/>
    <property type="project" value="UniProtKB-ARBA"/>
</dbReference>
<gene>
    <name evidence="10" type="ORF">LJ657_33390</name>
</gene>
<dbReference type="SUPFAM" id="SSF49464">
    <property type="entry name" value="Carboxypeptidase regulatory domain-like"/>
    <property type="match status" value="2"/>
</dbReference>
<dbReference type="Proteomes" id="UP001108029">
    <property type="component" value="Unassembled WGS sequence"/>
</dbReference>
<evidence type="ECO:0000256" key="8">
    <source>
        <dbReference type="SAM" id="Phobius"/>
    </source>
</evidence>
<feature type="transmembrane region" description="Helical" evidence="8">
    <location>
        <begin position="317"/>
        <end position="336"/>
    </location>
</feature>
<evidence type="ECO:0000256" key="1">
    <source>
        <dbReference type="ARBA" id="ARBA00004651"/>
    </source>
</evidence>
<dbReference type="SUPFAM" id="SSF49478">
    <property type="entry name" value="Cna protein B-type domain"/>
    <property type="match status" value="1"/>
</dbReference>
<feature type="transmembrane region" description="Helical" evidence="8">
    <location>
        <begin position="216"/>
        <end position="234"/>
    </location>
</feature>
<name>A0A9Q3VW11_9ACTN</name>
<dbReference type="InterPro" id="IPR013783">
    <property type="entry name" value="Ig-like_fold"/>
</dbReference>
<evidence type="ECO:0000256" key="2">
    <source>
        <dbReference type="ARBA" id="ARBA00022448"/>
    </source>
</evidence>
<feature type="transmembrane region" description="Helical" evidence="8">
    <location>
        <begin position="67"/>
        <end position="85"/>
    </location>
</feature>
<proteinExistence type="predicted"/>
<dbReference type="CDD" id="cd17321">
    <property type="entry name" value="MFS_MMR_MDR_like"/>
    <property type="match status" value="1"/>
</dbReference>
<organism evidence="10 11">
    <name type="scientific">Streptomyces guryensis</name>
    <dbReference type="NCBI Taxonomy" id="2886947"/>
    <lineage>
        <taxon>Bacteria</taxon>
        <taxon>Bacillati</taxon>
        <taxon>Actinomycetota</taxon>
        <taxon>Actinomycetes</taxon>
        <taxon>Kitasatosporales</taxon>
        <taxon>Streptomycetaceae</taxon>
        <taxon>Streptomyces</taxon>
    </lineage>
</organism>
<keyword evidence="5 8" id="KW-0472">Membrane</keyword>
<evidence type="ECO:0000259" key="9">
    <source>
        <dbReference type="PROSITE" id="PS50850"/>
    </source>
</evidence>
<comment type="subcellular location">
    <subcellularLocation>
        <location evidence="1">Cell membrane</location>
        <topology evidence="1">Multi-pass membrane protein</topology>
    </subcellularLocation>
</comment>
<dbReference type="GO" id="GO:0005886">
    <property type="term" value="C:plasma membrane"/>
    <property type="evidence" value="ECO:0007669"/>
    <property type="project" value="UniProtKB-SubCell"/>
</dbReference>
<keyword evidence="6" id="KW-0046">Antibiotic resistance</keyword>
<keyword evidence="11" id="KW-1185">Reference proteome</keyword>
<feature type="transmembrane region" description="Helical" evidence="8">
    <location>
        <begin position="123"/>
        <end position="146"/>
    </location>
</feature>
<keyword evidence="4 8" id="KW-1133">Transmembrane helix</keyword>
<dbReference type="Pfam" id="PF13620">
    <property type="entry name" value="CarboxypepD_reg"/>
    <property type="match status" value="3"/>
</dbReference>
<sequence length="785" mass="80183">MACVGVFVAYMPVTTVSVSLPAIQRALHAPTSQLQWVTDAFVLPMAAFVLTAGVVGDVYGRKGVFQAGLLCSAAGAATALGARSIEVLWAGQALSGLGAAALLPTTLALISHAVPDPRERGRFVGLWATALSAALASGPLVAGGILEHAAWRWIYLLPIPVSLIALTASIPLPADSRAPRGRRLDWLGQLTAATAVTALVYGVIEGGAGSFTDTQVLVALPLAGLAALAFVMVERHSPSPMLDLRLFRSSGFVGATLVAMITFLGLIGFYFAMSLYYGVVQRLTTLEAAERMIMVSGTTLVLGPLVGRLTRHVNARVLITGGLLVAAGALLSLTGVEVHTSLGALSWRLVLLGLGLGFVITPMTNTAVNSVPFELAGMASAGSNAFRQLGAAFGPAVLGAVLSTRATSTLPGHLADAGLTGAMARRITETAADSGLSAVARMPLGADRGRALTALGESFLGGLRLCLTVSAGLLLLAALAAAVLIRRPRPSAVPDSGRAQGGTPDASLDRATRTTGDTAHLVSAPRPPGPLLSGRVSDTDGSGMAGATLTLISPIGRRLGRTVARGDGTYRLDAPGPGAYFLVTAASGHRPQARTLLLGTEPTAYDVVLPSIRGLAGTVTDEEAGLPLEAAVVTVTDVHGAVLAAGSTDEHGRFGFRELPYTDGTVEVRATATGFRPAALPVRLSDAGAAMVHLPLRPSARLRGTVRSGADRTPLADARVTLVNAVGDVVADAITAADGDYAFTDLDAGEYTVIAAGYPLATVHLAVGSGHDLDGLDLALAHPEI</sequence>